<dbReference type="InterPro" id="IPR000847">
    <property type="entry name" value="LysR_HTH_N"/>
</dbReference>
<evidence type="ECO:0000256" key="1">
    <source>
        <dbReference type="ARBA" id="ARBA00009437"/>
    </source>
</evidence>
<gene>
    <name evidence="6" type="ORF">MNBD_GAMMA10-2213</name>
</gene>
<dbReference type="InterPro" id="IPR036388">
    <property type="entry name" value="WH-like_DNA-bd_sf"/>
</dbReference>
<evidence type="ECO:0000313" key="6">
    <source>
        <dbReference type="EMBL" id="VAW72421.1"/>
    </source>
</evidence>
<dbReference type="InterPro" id="IPR058163">
    <property type="entry name" value="LysR-type_TF_proteobact-type"/>
</dbReference>
<dbReference type="AlphaFoldDB" id="A0A3B0XY15"/>
<evidence type="ECO:0000259" key="5">
    <source>
        <dbReference type="PROSITE" id="PS50931"/>
    </source>
</evidence>
<proteinExistence type="inferred from homology"/>
<dbReference type="EMBL" id="UOFJ01000663">
    <property type="protein sequence ID" value="VAW72421.1"/>
    <property type="molecule type" value="Genomic_DNA"/>
</dbReference>
<dbReference type="InterPro" id="IPR036390">
    <property type="entry name" value="WH_DNA-bd_sf"/>
</dbReference>
<dbReference type="InterPro" id="IPR005119">
    <property type="entry name" value="LysR_subst-bd"/>
</dbReference>
<sequence length="316" mass="35823">MIIANNALIYSEHRKRVLLLMDVQSLYLFTDVMRQRNFASIAKARGIAPSSVSRSISALESEIGVRLFQRTTRQIVPTEAGLLYYERIGYILEALELAQHQATDVNSQPTGTLRVTTSKVFGEMHIVPLLATFSQLYPELSLEIQFNDGYTDLIEERIDIAIRAGSLEDSSYIARQLLPMSFYISASPEYLAKNGTPQSPQQIKEHNCLLFPRSGHNFNWLFKQREKIQEISVQGKHLLTQSSAIKQCTLAGMGLSLLPDWLIQPELDAGRLISLFSEFEVTATDYKGALWLLYPSREYVPAKVRLFNDFLLAHFS</sequence>
<evidence type="ECO:0000256" key="3">
    <source>
        <dbReference type="ARBA" id="ARBA00023125"/>
    </source>
</evidence>
<keyword evidence="2" id="KW-0805">Transcription regulation</keyword>
<dbReference type="SUPFAM" id="SSF53850">
    <property type="entry name" value="Periplasmic binding protein-like II"/>
    <property type="match status" value="1"/>
</dbReference>
<reference evidence="6" key="1">
    <citation type="submission" date="2018-06" db="EMBL/GenBank/DDBJ databases">
        <authorList>
            <person name="Zhirakovskaya E."/>
        </authorList>
    </citation>
    <scope>NUCLEOTIDE SEQUENCE</scope>
</reference>
<feature type="domain" description="HTH lysR-type" evidence="5">
    <location>
        <begin position="21"/>
        <end position="78"/>
    </location>
</feature>
<dbReference type="PANTHER" id="PTHR30537:SF5">
    <property type="entry name" value="HTH-TYPE TRANSCRIPTIONAL ACTIVATOR TTDR-RELATED"/>
    <property type="match status" value="1"/>
</dbReference>
<evidence type="ECO:0000256" key="4">
    <source>
        <dbReference type="ARBA" id="ARBA00023163"/>
    </source>
</evidence>
<evidence type="ECO:0000256" key="2">
    <source>
        <dbReference type="ARBA" id="ARBA00023015"/>
    </source>
</evidence>
<name>A0A3B0XY15_9ZZZZ</name>
<dbReference type="GO" id="GO:0003700">
    <property type="term" value="F:DNA-binding transcription factor activity"/>
    <property type="evidence" value="ECO:0007669"/>
    <property type="project" value="InterPro"/>
</dbReference>
<comment type="similarity">
    <text evidence="1">Belongs to the LysR transcriptional regulatory family.</text>
</comment>
<dbReference type="PROSITE" id="PS50931">
    <property type="entry name" value="HTH_LYSR"/>
    <property type="match status" value="1"/>
</dbReference>
<keyword evidence="4" id="KW-0804">Transcription</keyword>
<dbReference type="Pfam" id="PF00126">
    <property type="entry name" value="HTH_1"/>
    <property type="match status" value="1"/>
</dbReference>
<dbReference type="PANTHER" id="PTHR30537">
    <property type="entry name" value="HTH-TYPE TRANSCRIPTIONAL REGULATOR"/>
    <property type="match status" value="1"/>
</dbReference>
<dbReference type="SUPFAM" id="SSF46785">
    <property type="entry name" value="Winged helix' DNA-binding domain"/>
    <property type="match status" value="1"/>
</dbReference>
<dbReference type="Gene3D" id="1.10.10.10">
    <property type="entry name" value="Winged helix-like DNA-binding domain superfamily/Winged helix DNA-binding domain"/>
    <property type="match status" value="1"/>
</dbReference>
<protein>
    <submittedName>
        <fullName evidence="6">Transcriptional regulator, LysR family</fullName>
    </submittedName>
</protein>
<dbReference type="GO" id="GO:0003677">
    <property type="term" value="F:DNA binding"/>
    <property type="evidence" value="ECO:0007669"/>
    <property type="project" value="UniProtKB-KW"/>
</dbReference>
<dbReference type="FunFam" id="3.40.190.290:FF:000001">
    <property type="entry name" value="Transcriptional regulator, LysR family"/>
    <property type="match status" value="1"/>
</dbReference>
<accession>A0A3B0XY15</accession>
<organism evidence="6">
    <name type="scientific">hydrothermal vent metagenome</name>
    <dbReference type="NCBI Taxonomy" id="652676"/>
    <lineage>
        <taxon>unclassified sequences</taxon>
        <taxon>metagenomes</taxon>
        <taxon>ecological metagenomes</taxon>
    </lineage>
</organism>
<dbReference type="Gene3D" id="3.40.190.290">
    <property type="match status" value="1"/>
</dbReference>
<dbReference type="CDD" id="cd08422">
    <property type="entry name" value="PBP2_CrgA_like"/>
    <property type="match status" value="1"/>
</dbReference>
<dbReference type="FunFam" id="1.10.10.10:FF:000001">
    <property type="entry name" value="LysR family transcriptional regulator"/>
    <property type="match status" value="1"/>
</dbReference>
<dbReference type="Pfam" id="PF03466">
    <property type="entry name" value="LysR_substrate"/>
    <property type="match status" value="1"/>
</dbReference>
<keyword evidence="3" id="KW-0238">DNA-binding</keyword>